<evidence type="ECO:0000256" key="2">
    <source>
        <dbReference type="SAM" id="SignalP"/>
    </source>
</evidence>
<proteinExistence type="predicted"/>
<sequence>MWQQFAGIRVTLLLVIWLASTQAAVIRPAEPAETTTAGTLNAEEATTTSTPESVESSTAFAASRDIDATVQIGPEASVDPAPGTVPGDLSVRLDRQPHQQKSAKLLLLSTPAKRPAEVEQQLEELDENETSAAGSAEASVPTTTPQPEEEDISSTTEYAETTTATATAAAVTTATIDRKAMATATTKLFAIDATISSQDSSEPNVAVAVAADNATVSIAEQPQPAGNNNVAIELALVEPEAEYVLLDTSADLASASVAVTHDELQLGSFTHIDSDAHLQPVVHSVEIVPTRFDDPLIVNYVHNFR</sequence>
<dbReference type="AlphaFoldDB" id="A0AAD4K2H0"/>
<evidence type="ECO:0000313" key="4">
    <source>
        <dbReference type="Proteomes" id="UP001200034"/>
    </source>
</evidence>
<evidence type="ECO:0000256" key="1">
    <source>
        <dbReference type="SAM" id="MobiDB-lite"/>
    </source>
</evidence>
<feature type="compositionally biased region" description="Acidic residues" evidence="1">
    <location>
        <begin position="120"/>
        <end position="129"/>
    </location>
</feature>
<comment type="caution">
    <text evidence="3">The sequence shown here is derived from an EMBL/GenBank/DDBJ whole genome shotgun (WGS) entry which is preliminary data.</text>
</comment>
<gene>
    <name evidence="3" type="ORF">KR093_009685</name>
</gene>
<protein>
    <submittedName>
        <fullName evidence="3">Uncharacterized protein</fullName>
    </submittedName>
</protein>
<keyword evidence="2" id="KW-0732">Signal</keyword>
<reference evidence="3" key="1">
    <citation type="journal article" date="2021" name="Mol. Ecol. Resour.">
        <title>Phylogenomic analyses of the genus Drosophila reveals genomic signals of climate adaptation.</title>
        <authorList>
            <person name="Li F."/>
            <person name="Rane R.V."/>
            <person name="Luria V."/>
            <person name="Xiong Z."/>
            <person name="Chen J."/>
            <person name="Li Z."/>
            <person name="Catullo R.A."/>
            <person name="Griffin P.C."/>
            <person name="Schiffer M."/>
            <person name="Pearce S."/>
            <person name="Lee S.F."/>
            <person name="McElroy K."/>
            <person name="Stocker A."/>
            <person name="Shirriffs J."/>
            <person name="Cockerell F."/>
            <person name="Coppin C."/>
            <person name="Sgro C.M."/>
            <person name="Karger A."/>
            <person name="Cain J.W."/>
            <person name="Weber J.A."/>
            <person name="Santpere G."/>
            <person name="Kirschner M.W."/>
            <person name="Hoffmann A.A."/>
            <person name="Oakeshott J.G."/>
            <person name="Zhang G."/>
        </authorList>
    </citation>
    <scope>NUCLEOTIDE SEQUENCE</scope>
    <source>
        <strain evidence="3">BGI-SZ-2011g</strain>
    </source>
</reference>
<feature type="region of interest" description="Disordered" evidence="1">
    <location>
        <begin position="109"/>
        <end position="164"/>
    </location>
</feature>
<keyword evidence="4" id="KW-1185">Reference proteome</keyword>
<dbReference type="Proteomes" id="UP001200034">
    <property type="component" value="Unassembled WGS sequence"/>
</dbReference>
<name>A0AAD4K2H0_9MUSC</name>
<evidence type="ECO:0000313" key="3">
    <source>
        <dbReference type="EMBL" id="KAH8372002.1"/>
    </source>
</evidence>
<organism evidence="3 4">
    <name type="scientific">Drosophila rubida</name>
    <dbReference type="NCBI Taxonomy" id="30044"/>
    <lineage>
        <taxon>Eukaryota</taxon>
        <taxon>Metazoa</taxon>
        <taxon>Ecdysozoa</taxon>
        <taxon>Arthropoda</taxon>
        <taxon>Hexapoda</taxon>
        <taxon>Insecta</taxon>
        <taxon>Pterygota</taxon>
        <taxon>Neoptera</taxon>
        <taxon>Endopterygota</taxon>
        <taxon>Diptera</taxon>
        <taxon>Brachycera</taxon>
        <taxon>Muscomorpha</taxon>
        <taxon>Ephydroidea</taxon>
        <taxon>Drosophilidae</taxon>
        <taxon>Drosophila</taxon>
    </lineage>
</organism>
<feature type="compositionally biased region" description="Low complexity" evidence="1">
    <location>
        <begin position="155"/>
        <end position="164"/>
    </location>
</feature>
<feature type="chain" id="PRO_5042123338" evidence="2">
    <location>
        <begin position="24"/>
        <end position="305"/>
    </location>
</feature>
<dbReference type="EMBL" id="JAJJHW010002585">
    <property type="protein sequence ID" value="KAH8372002.1"/>
    <property type="molecule type" value="Genomic_DNA"/>
</dbReference>
<feature type="region of interest" description="Disordered" evidence="1">
    <location>
        <begin position="30"/>
        <end position="56"/>
    </location>
</feature>
<feature type="signal peptide" evidence="2">
    <location>
        <begin position="1"/>
        <end position="23"/>
    </location>
</feature>
<accession>A0AAD4K2H0</accession>